<evidence type="ECO:0000256" key="9">
    <source>
        <dbReference type="RuleBase" id="RU003796"/>
    </source>
</evidence>
<evidence type="ECO:0000259" key="11">
    <source>
        <dbReference type="SMART" id="SM01372"/>
    </source>
</evidence>
<dbReference type="InterPro" id="IPR003316">
    <property type="entry name" value="E2F_WHTH_DNA-bd_dom"/>
</dbReference>
<evidence type="ECO:0000256" key="10">
    <source>
        <dbReference type="SAM" id="MobiDB-lite"/>
    </source>
</evidence>
<evidence type="ECO:0000256" key="1">
    <source>
        <dbReference type="ARBA" id="ARBA00004123"/>
    </source>
</evidence>
<evidence type="ECO:0000256" key="3">
    <source>
        <dbReference type="ARBA" id="ARBA00022491"/>
    </source>
</evidence>
<dbReference type="Pfam" id="PF02319">
    <property type="entry name" value="WHD_E2F_TDP"/>
    <property type="match status" value="2"/>
</dbReference>
<evidence type="ECO:0000256" key="4">
    <source>
        <dbReference type="ARBA" id="ARBA00023015"/>
    </source>
</evidence>
<sequence>MSLGVGAFYAPEMAPSFGFQAGQEYMGSASAGGSDAGFPEASYSRKEKSLGLLCDNFLRLYAGHDSEEICLDAAAQRLAVGRRRIYDIVNVLESIEIISRKEKNKFVWQGLARLQAALDELERAPEAAPSDARRFDSTRAEGSTRDEYAVMGLASMQAGVPHGVHAGSAAPSEAHIPRKDKSLGILSRRFMRKLLYAASTGSSPIVSLEQAARALDRAVDEPELPAAGGAHHAHGDVPEEQALGAGGTGNGGAYDDSAMAKTRLRRLYDIANVLSSVHLIEKVQLDSRKPAFKWAGITDMTREVLTCPRALPAPTHGGGCGGMDGAASGAHLFFGAGAHGGEAQAHAGMKRSLSTGLTGPNTSRHRGSDDGPGAHSSSASLHALGAHHASLGSIASLSTLAGARGGGVGDTHAAGLAALAMGADQGLGPINPYLYNAYLHAMLSGQMPVMGQCAPLALPGAASSAPGAQASSAMGAAGGAFGGGEFAPQNVAAHFAALAQFSALDPTIGAAALANALALGVAGSTGAPDAAAMLPPHGASQVSHPLPAEAGHTDARFEQVGAAHVDVALGQHAVSDGVTQVERKVGTAAAPAMLPPPHDDVAHAAQLQHAGGCAQDEHGAHAHAEQHAQIQQAQLQQAQMQHLQRLLEMQMQAQMQAQLQAAQLMQQYALAGAGAGAGATDVAADAGGYVSEQPARDGADEADAGGARVDVAAAAAVTTDDARLSQHAYTCVGSGLGAGEAGGGAHGARALASAEWLRACASESDPRGLAGAAVDAGGPPPFASLINAIQTTADVALGAGAGACYAPPGCAPTGFSPILAKSGSHHTFSQLGARMVTLDEELVEPHAESVR</sequence>
<evidence type="ECO:0000256" key="6">
    <source>
        <dbReference type="ARBA" id="ARBA00023163"/>
    </source>
</evidence>
<evidence type="ECO:0000313" key="12">
    <source>
        <dbReference type="EMBL" id="KAG8464090.1"/>
    </source>
</evidence>
<dbReference type="GO" id="GO:0000981">
    <property type="term" value="F:DNA-binding transcription factor activity, RNA polymerase II-specific"/>
    <property type="evidence" value="ECO:0007669"/>
    <property type="project" value="TreeGrafter"/>
</dbReference>
<evidence type="ECO:0000313" key="13">
    <source>
        <dbReference type="Proteomes" id="UP000751190"/>
    </source>
</evidence>
<comment type="subcellular location">
    <subcellularLocation>
        <location evidence="1 9">Nucleus</location>
    </subcellularLocation>
</comment>
<keyword evidence="7 9" id="KW-0539">Nucleus</keyword>
<feature type="domain" description="E2F/DP family winged-helix DNA-binding" evidence="11">
    <location>
        <begin position="45"/>
        <end position="110"/>
    </location>
</feature>
<feature type="region of interest" description="Disordered" evidence="10">
    <location>
        <begin position="345"/>
        <end position="379"/>
    </location>
</feature>
<name>A0A8J6CBW0_DIALT</name>
<dbReference type="FunFam" id="1.10.10.10:FF:000073">
    <property type="entry name" value="E2F transcription factor 8"/>
    <property type="match status" value="1"/>
</dbReference>
<dbReference type="GO" id="GO:0000978">
    <property type="term" value="F:RNA polymerase II cis-regulatory region sequence-specific DNA binding"/>
    <property type="evidence" value="ECO:0007669"/>
    <property type="project" value="InterPro"/>
</dbReference>
<protein>
    <recommendedName>
        <fullName evidence="11">E2F/DP family winged-helix DNA-binding domain-containing protein</fullName>
    </recommendedName>
</protein>
<organism evidence="12 13">
    <name type="scientific">Diacronema lutheri</name>
    <name type="common">Unicellular marine alga</name>
    <name type="synonym">Monochrysis lutheri</name>
    <dbReference type="NCBI Taxonomy" id="2081491"/>
    <lineage>
        <taxon>Eukaryota</taxon>
        <taxon>Haptista</taxon>
        <taxon>Haptophyta</taxon>
        <taxon>Pavlovophyceae</taxon>
        <taxon>Pavlovales</taxon>
        <taxon>Pavlovaceae</taxon>
        <taxon>Diacronema</taxon>
    </lineage>
</organism>
<dbReference type="SUPFAM" id="SSF46785">
    <property type="entry name" value="Winged helix' DNA-binding domain"/>
    <property type="match status" value="2"/>
</dbReference>
<evidence type="ECO:0000256" key="5">
    <source>
        <dbReference type="ARBA" id="ARBA00023125"/>
    </source>
</evidence>
<reference evidence="12" key="1">
    <citation type="submission" date="2021-05" db="EMBL/GenBank/DDBJ databases">
        <title>The genome of the haptophyte Pavlova lutheri (Diacronema luteri, Pavlovales) - a model for lipid biosynthesis in eukaryotic algae.</title>
        <authorList>
            <person name="Hulatt C.J."/>
            <person name="Posewitz M.C."/>
        </authorList>
    </citation>
    <scope>NUCLEOTIDE SEQUENCE</scope>
    <source>
        <strain evidence="12">NIVA-4/92</strain>
    </source>
</reference>
<gene>
    <name evidence="12" type="ORF">KFE25_000258</name>
</gene>
<keyword evidence="6 9" id="KW-0804">Transcription</keyword>
<feature type="domain" description="E2F/DP family winged-helix DNA-binding" evidence="11">
    <location>
        <begin position="178"/>
        <end position="296"/>
    </location>
</feature>
<keyword evidence="3" id="KW-0678">Repressor</keyword>
<comment type="caution">
    <text evidence="12">The sequence shown here is derived from an EMBL/GenBank/DDBJ whole genome shotgun (WGS) entry which is preliminary data.</text>
</comment>
<dbReference type="AlphaFoldDB" id="A0A8J6CBW0"/>
<accession>A0A8J6CBW0</accession>
<proteinExistence type="inferred from homology"/>
<dbReference type="InterPro" id="IPR015633">
    <property type="entry name" value="E2F"/>
</dbReference>
<dbReference type="EMBL" id="JAGTXO010000014">
    <property type="protein sequence ID" value="KAG8464090.1"/>
    <property type="molecule type" value="Genomic_DNA"/>
</dbReference>
<evidence type="ECO:0000256" key="2">
    <source>
        <dbReference type="ARBA" id="ARBA00010940"/>
    </source>
</evidence>
<dbReference type="SMART" id="SM01372">
    <property type="entry name" value="E2F_TDP"/>
    <property type="match status" value="2"/>
</dbReference>
<evidence type="ECO:0000256" key="8">
    <source>
        <dbReference type="ARBA" id="ARBA00023306"/>
    </source>
</evidence>
<keyword evidence="13" id="KW-1185">Reference proteome</keyword>
<keyword evidence="4 9" id="KW-0805">Transcription regulation</keyword>
<dbReference type="PANTHER" id="PTHR12081:SF7">
    <property type="entry name" value="TRANSCRIPTION FACTOR EFL-3"/>
    <property type="match status" value="1"/>
</dbReference>
<evidence type="ECO:0000256" key="7">
    <source>
        <dbReference type="ARBA" id="ARBA00023242"/>
    </source>
</evidence>
<dbReference type="InterPro" id="IPR036388">
    <property type="entry name" value="WH-like_DNA-bd_sf"/>
</dbReference>
<dbReference type="PANTHER" id="PTHR12081">
    <property type="entry name" value="TRANSCRIPTION FACTOR E2F"/>
    <property type="match status" value="1"/>
</dbReference>
<keyword evidence="8" id="KW-0131">Cell cycle</keyword>
<feature type="compositionally biased region" description="Polar residues" evidence="10">
    <location>
        <begin position="352"/>
        <end position="362"/>
    </location>
</feature>
<dbReference type="Gene3D" id="1.10.10.10">
    <property type="entry name" value="Winged helix-like DNA-binding domain superfamily/Winged helix DNA-binding domain"/>
    <property type="match status" value="2"/>
</dbReference>
<feature type="region of interest" description="Disordered" evidence="10">
    <location>
        <begin position="225"/>
        <end position="250"/>
    </location>
</feature>
<keyword evidence="5 9" id="KW-0238">DNA-binding</keyword>
<feature type="region of interest" description="Disordered" evidence="10">
    <location>
        <begin position="608"/>
        <end position="628"/>
    </location>
</feature>
<dbReference type="Proteomes" id="UP000751190">
    <property type="component" value="Unassembled WGS sequence"/>
</dbReference>
<comment type="similarity">
    <text evidence="2 9">Belongs to the E2F/DP family.</text>
</comment>
<dbReference type="OrthoDB" id="5318at2759"/>
<feature type="compositionally biased region" description="Basic and acidic residues" evidence="10">
    <location>
        <begin position="615"/>
        <end position="626"/>
    </location>
</feature>
<dbReference type="GO" id="GO:0090575">
    <property type="term" value="C:RNA polymerase II transcription regulator complex"/>
    <property type="evidence" value="ECO:0007669"/>
    <property type="project" value="TreeGrafter"/>
</dbReference>
<dbReference type="InterPro" id="IPR036390">
    <property type="entry name" value="WH_DNA-bd_sf"/>
</dbReference>